<dbReference type="Gene3D" id="3.30.40.10">
    <property type="entry name" value="Zinc/RING finger domain, C3HC4 (zinc finger)"/>
    <property type="match status" value="1"/>
</dbReference>
<feature type="compositionally biased region" description="Low complexity" evidence="5">
    <location>
        <begin position="448"/>
        <end position="462"/>
    </location>
</feature>
<gene>
    <name evidence="7" type="primary">PSH1</name>
    <name evidence="7" type="ORF">LTR77_002380</name>
</gene>
<proteinExistence type="predicted"/>
<evidence type="ECO:0000256" key="5">
    <source>
        <dbReference type="SAM" id="MobiDB-lite"/>
    </source>
</evidence>
<keyword evidence="2 4" id="KW-0863">Zinc-finger</keyword>
<dbReference type="EMBL" id="JAVRRT010000003">
    <property type="protein sequence ID" value="KAK5173699.1"/>
    <property type="molecule type" value="Genomic_DNA"/>
</dbReference>
<dbReference type="PROSITE" id="PS00518">
    <property type="entry name" value="ZF_RING_1"/>
    <property type="match status" value="1"/>
</dbReference>
<dbReference type="GO" id="GO:0043161">
    <property type="term" value="P:proteasome-mediated ubiquitin-dependent protein catabolic process"/>
    <property type="evidence" value="ECO:0007669"/>
    <property type="project" value="TreeGrafter"/>
</dbReference>
<dbReference type="SMART" id="SM00184">
    <property type="entry name" value="RING"/>
    <property type="match status" value="1"/>
</dbReference>
<feature type="compositionally biased region" description="Acidic residues" evidence="5">
    <location>
        <begin position="499"/>
        <end position="508"/>
    </location>
</feature>
<dbReference type="InterPro" id="IPR018957">
    <property type="entry name" value="Znf_C3HC4_RING-type"/>
</dbReference>
<evidence type="ECO:0000256" key="2">
    <source>
        <dbReference type="ARBA" id="ARBA00022771"/>
    </source>
</evidence>
<dbReference type="PROSITE" id="PS50089">
    <property type="entry name" value="ZF_RING_2"/>
    <property type="match status" value="1"/>
</dbReference>
<dbReference type="Pfam" id="PF00097">
    <property type="entry name" value="zf-C3HC4"/>
    <property type="match status" value="1"/>
</dbReference>
<feature type="compositionally biased region" description="Polar residues" evidence="5">
    <location>
        <begin position="611"/>
        <end position="627"/>
    </location>
</feature>
<evidence type="ECO:0000256" key="3">
    <source>
        <dbReference type="ARBA" id="ARBA00022833"/>
    </source>
</evidence>
<feature type="region of interest" description="Disordered" evidence="5">
    <location>
        <begin position="611"/>
        <end position="692"/>
    </location>
</feature>
<dbReference type="AlphaFoldDB" id="A0AAV9PIG0"/>
<dbReference type="InterPro" id="IPR013083">
    <property type="entry name" value="Znf_RING/FYVE/PHD"/>
</dbReference>
<evidence type="ECO:0000313" key="8">
    <source>
        <dbReference type="Proteomes" id="UP001337655"/>
    </source>
</evidence>
<dbReference type="PANTHER" id="PTHR15898:SF13">
    <property type="entry name" value="BIFUNCTIONAL APOPTOSIS REGULATOR"/>
    <property type="match status" value="1"/>
</dbReference>
<dbReference type="RefSeq" id="XP_064662394.1">
    <property type="nucleotide sequence ID" value="XM_064799639.1"/>
</dbReference>
<protein>
    <submittedName>
        <fullName evidence="7">E3 ubiquitin ligase</fullName>
    </submittedName>
</protein>
<keyword evidence="1" id="KW-0479">Metal-binding</keyword>
<dbReference type="InterPro" id="IPR017907">
    <property type="entry name" value="Znf_RING_CS"/>
</dbReference>
<feature type="compositionally biased region" description="Basic and acidic residues" evidence="5">
    <location>
        <begin position="1"/>
        <end position="18"/>
    </location>
</feature>
<feature type="domain" description="RING-type" evidence="6">
    <location>
        <begin position="73"/>
        <end position="114"/>
    </location>
</feature>
<dbReference type="Proteomes" id="UP001337655">
    <property type="component" value="Unassembled WGS sequence"/>
</dbReference>
<dbReference type="SUPFAM" id="SSF57850">
    <property type="entry name" value="RING/U-box"/>
    <property type="match status" value="1"/>
</dbReference>
<organism evidence="7 8">
    <name type="scientific">Saxophila tyrrhenica</name>
    <dbReference type="NCBI Taxonomy" id="1690608"/>
    <lineage>
        <taxon>Eukaryota</taxon>
        <taxon>Fungi</taxon>
        <taxon>Dikarya</taxon>
        <taxon>Ascomycota</taxon>
        <taxon>Pezizomycotina</taxon>
        <taxon>Dothideomycetes</taxon>
        <taxon>Dothideomycetidae</taxon>
        <taxon>Mycosphaerellales</taxon>
        <taxon>Extremaceae</taxon>
        <taxon>Saxophila</taxon>
    </lineage>
</organism>
<evidence type="ECO:0000313" key="7">
    <source>
        <dbReference type="EMBL" id="KAK5173699.1"/>
    </source>
</evidence>
<feature type="compositionally biased region" description="Acidic residues" evidence="5">
    <location>
        <begin position="480"/>
        <end position="490"/>
    </location>
</feature>
<name>A0AAV9PIG0_9PEZI</name>
<evidence type="ECO:0000256" key="1">
    <source>
        <dbReference type="ARBA" id="ARBA00022723"/>
    </source>
</evidence>
<evidence type="ECO:0000256" key="4">
    <source>
        <dbReference type="PROSITE-ProRule" id="PRU00175"/>
    </source>
</evidence>
<accession>A0AAV9PIG0</accession>
<keyword evidence="8" id="KW-1185">Reference proteome</keyword>
<evidence type="ECO:0000259" key="6">
    <source>
        <dbReference type="PROSITE" id="PS50089"/>
    </source>
</evidence>
<feature type="compositionally biased region" description="Low complexity" evidence="5">
    <location>
        <begin position="541"/>
        <end position="551"/>
    </location>
</feature>
<dbReference type="GO" id="GO:0008270">
    <property type="term" value="F:zinc ion binding"/>
    <property type="evidence" value="ECO:0007669"/>
    <property type="project" value="UniProtKB-KW"/>
</dbReference>
<feature type="region of interest" description="Disordered" evidence="5">
    <location>
        <begin position="1"/>
        <end position="24"/>
    </location>
</feature>
<dbReference type="InterPro" id="IPR001841">
    <property type="entry name" value="Znf_RING"/>
</dbReference>
<feature type="compositionally biased region" description="Acidic residues" evidence="5">
    <location>
        <begin position="304"/>
        <end position="321"/>
    </location>
</feature>
<sequence length="692" mass="76126">MASHEGSRKRLKMSRSEARTAGTNDMVSLASASTSEMVPTTQGPSCHTGACQHEQHLKTLNTDVDAMRQLITCKICDRLLYEPYALSCGHTYCYQCLRQWFDNNRHKKTCPDCRMLVTQQPTPSYVLRELVLIFVSRNELLPDGETSDEHHQWSKEEADLVAKDKASTDAREGGLFKGMFKNVPRLVGGLRDAGDGVDRCPHCMWELEGPVCSHCGERVDDSDSDITDDELDHEIDAEDAAAFFGADGADDFMDPQSFDGSYDSEPDGLGMARLDAEQDELTNYINQYGGRRRGHRNHHTIDLVSEDEEDDFDDDDADVDGEMQGFVVDDDDVDGPIEQSGSSEDDTDVPRRRLVRRRSPITISDDEGDGAASAGAPVTEEDSEDEGPIARGSQRSKRGGRVPFRGAPASHFVESSSAGPSDGEDDEMDLPGRLAGFSPLDQDDNRSSDGSSEGSNDGSNDGSSDEQSEPVSSIHPMNASDDELELDVDDFDHNGYGDEHDDEDDDGWGTEVETPRRSRPALMAASHRLHTGAQHRQRHTSNFSSLSSNIRSPPPPARYAYMGHRTLDLPTTRTNAPGERTRHRNTPATLRHAQPAFRAPAHPFQLSNTLASVNSAYNQRAHQNTAQRSSRYEPESSGESGSSRTVGTNDGGRGRKRTLSIASDDFHLPSDVSVPSEGVEFQSMVQRGEWDE</sequence>
<feature type="region of interest" description="Disordered" evidence="5">
    <location>
        <begin position="302"/>
        <end position="589"/>
    </location>
</feature>
<reference evidence="7 8" key="1">
    <citation type="submission" date="2023-08" db="EMBL/GenBank/DDBJ databases">
        <title>Black Yeasts Isolated from many extreme environments.</title>
        <authorList>
            <person name="Coleine C."/>
            <person name="Stajich J.E."/>
            <person name="Selbmann L."/>
        </authorList>
    </citation>
    <scope>NUCLEOTIDE SEQUENCE [LARGE SCALE GENOMIC DNA]</scope>
    <source>
        <strain evidence="7 8">CCFEE 5935</strain>
    </source>
</reference>
<dbReference type="GO" id="GO:0061630">
    <property type="term" value="F:ubiquitin protein ligase activity"/>
    <property type="evidence" value="ECO:0007669"/>
    <property type="project" value="TreeGrafter"/>
</dbReference>
<dbReference type="CDD" id="cd16568">
    <property type="entry name" value="RING-HC_ScPSH1-like"/>
    <property type="match status" value="1"/>
</dbReference>
<comment type="caution">
    <text evidence="7">The sequence shown here is derived from an EMBL/GenBank/DDBJ whole genome shotgun (WGS) entry which is preliminary data.</text>
</comment>
<keyword evidence="3" id="KW-0862">Zinc</keyword>
<dbReference type="GO" id="GO:0005634">
    <property type="term" value="C:nucleus"/>
    <property type="evidence" value="ECO:0007669"/>
    <property type="project" value="TreeGrafter"/>
</dbReference>
<dbReference type="GeneID" id="89923727"/>
<feature type="compositionally biased region" description="Basic residues" evidence="5">
    <location>
        <begin position="527"/>
        <end position="539"/>
    </location>
</feature>
<feature type="compositionally biased region" description="Low complexity" evidence="5">
    <location>
        <begin position="635"/>
        <end position="644"/>
    </location>
</feature>
<dbReference type="PANTHER" id="PTHR15898">
    <property type="entry name" value="BIFUNCTIONAL APOPTOSIS REGULATOR"/>
    <property type="match status" value="1"/>
</dbReference>